<feature type="region of interest" description="Disordered" evidence="1">
    <location>
        <begin position="1"/>
        <end position="58"/>
    </location>
</feature>
<gene>
    <name evidence="2" type="ORF">HYC85_029432</name>
</gene>
<dbReference type="AlphaFoldDB" id="A0A7J7FZ97"/>
<proteinExistence type="predicted"/>
<reference evidence="2 3" key="2">
    <citation type="submission" date="2020-07" db="EMBL/GenBank/DDBJ databases">
        <title>Genome assembly of wild tea tree DASZ reveals pedigree and selection history of tea varieties.</title>
        <authorList>
            <person name="Zhang W."/>
        </authorList>
    </citation>
    <scope>NUCLEOTIDE SEQUENCE [LARGE SCALE GENOMIC DNA]</scope>
    <source>
        <strain evidence="3">cv. G240</strain>
        <tissue evidence="2">Leaf</tissue>
    </source>
</reference>
<evidence type="ECO:0000313" key="3">
    <source>
        <dbReference type="Proteomes" id="UP000593564"/>
    </source>
</evidence>
<accession>A0A7J7FZ97</accession>
<evidence type="ECO:0000256" key="1">
    <source>
        <dbReference type="SAM" id="MobiDB-lite"/>
    </source>
</evidence>
<name>A0A7J7FZ97_CAMSI</name>
<protein>
    <submittedName>
        <fullName evidence="2">Uncharacterized protein</fullName>
    </submittedName>
</protein>
<keyword evidence="3" id="KW-1185">Reference proteome</keyword>
<dbReference type="EMBL" id="JACBKZ010000014">
    <property type="protein sequence ID" value="KAF5933261.1"/>
    <property type="molecule type" value="Genomic_DNA"/>
</dbReference>
<reference evidence="3" key="1">
    <citation type="journal article" date="2020" name="Nat. Commun.">
        <title>Genome assembly of wild tea tree DASZ reveals pedigree and selection history of tea varieties.</title>
        <authorList>
            <person name="Zhang W."/>
            <person name="Zhang Y."/>
            <person name="Qiu H."/>
            <person name="Guo Y."/>
            <person name="Wan H."/>
            <person name="Zhang X."/>
            <person name="Scossa F."/>
            <person name="Alseekh S."/>
            <person name="Zhang Q."/>
            <person name="Wang P."/>
            <person name="Xu L."/>
            <person name="Schmidt M.H."/>
            <person name="Jia X."/>
            <person name="Li D."/>
            <person name="Zhu A."/>
            <person name="Guo F."/>
            <person name="Chen W."/>
            <person name="Ni D."/>
            <person name="Usadel B."/>
            <person name="Fernie A.R."/>
            <person name="Wen W."/>
        </authorList>
    </citation>
    <scope>NUCLEOTIDE SEQUENCE [LARGE SCALE GENOMIC DNA]</scope>
    <source>
        <strain evidence="3">cv. G240</strain>
    </source>
</reference>
<evidence type="ECO:0000313" key="2">
    <source>
        <dbReference type="EMBL" id="KAF5933261.1"/>
    </source>
</evidence>
<comment type="caution">
    <text evidence="2">The sequence shown here is derived from an EMBL/GenBank/DDBJ whole genome shotgun (WGS) entry which is preliminary data.</text>
</comment>
<sequence length="58" mass="6073">MGSNGDLVSHPTTPSACHGHGQCWPTSPPSSLSSALATGPSHPRRSRSRSCSYSYSSR</sequence>
<feature type="compositionally biased region" description="Low complexity" evidence="1">
    <location>
        <begin position="29"/>
        <end position="41"/>
    </location>
</feature>
<feature type="compositionally biased region" description="Low complexity" evidence="1">
    <location>
        <begin position="49"/>
        <end position="58"/>
    </location>
</feature>
<dbReference type="Proteomes" id="UP000593564">
    <property type="component" value="Unassembled WGS sequence"/>
</dbReference>
<organism evidence="2 3">
    <name type="scientific">Camellia sinensis</name>
    <name type="common">Tea plant</name>
    <name type="synonym">Thea sinensis</name>
    <dbReference type="NCBI Taxonomy" id="4442"/>
    <lineage>
        <taxon>Eukaryota</taxon>
        <taxon>Viridiplantae</taxon>
        <taxon>Streptophyta</taxon>
        <taxon>Embryophyta</taxon>
        <taxon>Tracheophyta</taxon>
        <taxon>Spermatophyta</taxon>
        <taxon>Magnoliopsida</taxon>
        <taxon>eudicotyledons</taxon>
        <taxon>Gunneridae</taxon>
        <taxon>Pentapetalae</taxon>
        <taxon>asterids</taxon>
        <taxon>Ericales</taxon>
        <taxon>Theaceae</taxon>
        <taxon>Camellia</taxon>
    </lineage>
</organism>